<dbReference type="Gene3D" id="3.60.40.10">
    <property type="entry name" value="PPM-type phosphatase domain"/>
    <property type="match status" value="1"/>
</dbReference>
<keyword evidence="5" id="KW-0812">Transmembrane</keyword>
<keyword evidence="3 8" id="KW-0418">Kinase</keyword>
<keyword evidence="9" id="KW-1185">Reference proteome</keyword>
<dbReference type="Gene3D" id="1.10.510.10">
    <property type="entry name" value="Transferase(Phosphotransferase) domain 1"/>
    <property type="match status" value="1"/>
</dbReference>
<name>A0ABY4S503_AQUTE</name>
<accession>A0ABY4S503</accession>
<dbReference type="InterPro" id="IPR008266">
    <property type="entry name" value="Tyr_kinase_AS"/>
</dbReference>
<dbReference type="EMBL" id="CP097635">
    <property type="protein sequence ID" value="URI06941.1"/>
    <property type="molecule type" value="Genomic_DNA"/>
</dbReference>
<dbReference type="GO" id="GO:0016301">
    <property type="term" value="F:kinase activity"/>
    <property type="evidence" value="ECO:0007669"/>
    <property type="project" value="UniProtKB-KW"/>
</dbReference>
<keyword evidence="1" id="KW-0808">Transferase</keyword>
<keyword evidence="2" id="KW-0547">Nucleotide-binding</keyword>
<protein>
    <submittedName>
        <fullName evidence="8">Bifunctional protein-serine/threonine kinase/phosphatase</fullName>
    </submittedName>
</protein>
<evidence type="ECO:0000256" key="5">
    <source>
        <dbReference type="SAM" id="Phobius"/>
    </source>
</evidence>
<dbReference type="PANTHER" id="PTHR43289">
    <property type="entry name" value="MITOGEN-ACTIVATED PROTEIN KINASE KINASE KINASE 20-RELATED"/>
    <property type="match status" value="1"/>
</dbReference>
<dbReference type="SUPFAM" id="SSF56112">
    <property type="entry name" value="Protein kinase-like (PK-like)"/>
    <property type="match status" value="1"/>
</dbReference>
<dbReference type="Pfam" id="PF00069">
    <property type="entry name" value="Pkinase"/>
    <property type="match status" value="1"/>
</dbReference>
<dbReference type="SUPFAM" id="SSF81606">
    <property type="entry name" value="PP2C-like"/>
    <property type="match status" value="1"/>
</dbReference>
<dbReference type="InterPro" id="IPR000719">
    <property type="entry name" value="Prot_kinase_dom"/>
</dbReference>
<evidence type="ECO:0000313" key="9">
    <source>
        <dbReference type="Proteomes" id="UP001056201"/>
    </source>
</evidence>
<dbReference type="SMART" id="SM00331">
    <property type="entry name" value="PP2C_SIG"/>
    <property type="match status" value="1"/>
</dbReference>
<keyword evidence="5" id="KW-1133">Transmembrane helix</keyword>
<sequence length="577" mass="62878">MLQVTLGQHSLAGPGHARNQDFHGAVLPGAALRASKGVAVALADGIGSSAVGHVASAAAVRSFLDDYYLTPESWSVRRSAQRVLQATNSWLHAQTMRGEGRFDKDRGHVCTFSALVLKGRHAHLLHVGDSRIYQLHERTLEPLTQDHRLQLSATQACLARALGTGPAVEIDYHQWLLRPGDLYLLATDGAHDHLSAAVVHAALSRHGGDLQAAAQDLADGARAAGSTDDITVQLLRVEALPDADAATARAAWQALPPAPALSPRQMLDHYTLVRPLHTGARSQVHLAHDDASGQPVALKFPSADTLADRTLLDRFLLEEWVARRIHSPHVLRPAADHGPRSHLYVAMEYLPGQTLAQWMRDHPRPGLAEVRAIVAQLGQGLQAFHRLEMLHQDLRPENVMIDASGTVKIIDFGTVQVAGLTECGPTPAASALVGTLQYAAPEYFVGQPADTRADLFSLAVLAYQMLSGQLPYGLQVTRLRDASGLRRLRYTPLRHHRPDLPAWLDAVLHKALQPQPARRQQAVSELLHDLNQPGPAFHRQRLPPLAQRHPVRFWQATSALLALVALLLLHALLQRGP</sequence>
<dbReference type="CDD" id="cd00143">
    <property type="entry name" value="PP2Cc"/>
    <property type="match status" value="1"/>
</dbReference>
<keyword evidence="5" id="KW-0472">Membrane</keyword>
<evidence type="ECO:0000313" key="8">
    <source>
        <dbReference type="EMBL" id="URI06941.1"/>
    </source>
</evidence>
<evidence type="ECO:0000259" key="6">
    <source>
        <dbReference type="PROSITE" id="PS50011"/>
    </source>
</evidence>
<feature type="transmembrane region" description="Helical" evidence="5">
    <location>
        <begin position="553"/>
        <end position="573"/>
    </location>
</feature>
<dbReference type="CDD" id="cd14014">
    <property type="entry name" value="STKc_PknB_like"/>
    <property type="match status" value="1"/>
</dbReference>
<dbReference type="RefSeq" id="WP_250195206.1">
    <property type="nucleotide sequence ID" value="NZ_CP097635.1"/>
</dbReference>
<dbReference type="Proteomes" id="UP001056201">
    <property type="component" value="Chromosome 1"/>
</dbReference>
<evidence type="ECO:0000256" key="3">
    <source>
        <dbReference type="ARBA" id="ARBA00022777"/>
    </source>
</evidence>
<evidence type="ECO:0000256" key="4">
    <source>
        <dbReference type="ARBA" id="ARBA00022840"/>
    </source>
</evidence>
<proteinExistence type="predicted"/>
<dbReference type="InterPro" id="IPR011009">
    <property type="entry name" value="Kinase-like_dom_sf"/>
</dbReference>
<dbReference type="Pfam" id="PF13672">
    <property type="entry name" value="PP2C_2"/>
    <property type="match status" value="1"/>
</dbReference>
<reference evidence="8" key="1">
    <citation type="submission" date="2022-05" db="EMBL/GenBank/DDBJ databases">
        <title>An RpoN-dependent PEP-CTERM gene is involved in floc formation of an Aquincola tertiaricarbonis strain.</title>
        <authorList>
            <person name="Qiu D."/>
            <person name="Xia M."/>
        </authorList>
    </citation>
    <scope>NUCLEOTIDE SEQUENCE</scope>
    <source>
        <strain evidence="8">RN12</strain>
    </source>
</reference>
<dbReference type="InterPro" id="IPR001932">
    <property type="entry name" value="PPM-type_phosphatase-like_dom"/>
</dbReference>
<evidence type="ECO:0000256" key="2">
    <source>
        <dbReference type="ARBA" id="ARBA00022741"/>
    </source>
</evidence>
<feature type="domain" description="PPM-type phosphatase" evidence="7">
    <location>
        <begin position="5"/>
        <end position="237"/>
    </location>
</feature>
<dbReference type="PROSITE" id="PS50011">
    <property type="entry name" value="PROTEIN_KINASE_DOM"/>
    <property type="match status" value="1"/>
</dbReference>
<evidence type="ECO:0000256" key="1">
    <source>
        <dbReference type="ARBA" id="ARBA00022679"/>
    </source>
</evidence>
<feature type="domain" description="Protein kinase" evidence="6">
    <location>
        <begin position="270"/>
        <end position="531"/>
    </location>
</feature>
<organism evidence="8 9">
    <name type="scientific">Aquincola tertiaricarbonis</name>
    <dbReference type="NCBI Taxonomy" id="391953"/>
    <lineage>
        <taxon>Bacteria</taxon>
        <taxon>Pseudomonadati</taxon>
        <taxon>Pseudomonadota</taxon>
        <taxon>Betaproteobacteria</taxon>
        <taxon>Burkholderiales</taxon>
        <taxon>Sphaerotilaceae</taxon>
        <taxon>Aquincola</taxon>
    </lineage>
</organism>
<dbReference type="InterPro" id="IPR036457">
    <property type="entry name" value="PPM-type-like_dom_sf"/>
</dbReference>
<dbReference type="PANTHER" id="PTHR43289:SF6">
    <property type="entry name" value="SERINE_THREONINE-PROTEIN KINASE NEKL-3"/>
    <property type="match status" value="1"/>
</dbReference>
<dbReference type="SMART" id="SM00332">
    <property type="entry name" value="PP2Cc"/>
    <property type="match status" value="1"/>
</dbReference>
<keyword evidence="4" id="KW-0067">ATP-binding</keyword>
<evidence type="ECO:0000259" key="7">
    <source>
        <dbReference type="PROSITE" id="PS51746"/>
    </source>
</evidence>
<dbReference type="Gene3D" id="3.30.200.20">
    <property type="entry name" value="Phosphorylase Kinase, domain 1"/>
    <property type="match status" value="1"/>
</dbReference>
<dbReference type="PROSITE" id="PS51746">
    <property type="entry name" value="PPM_2"/>
    <property type="match status" value="1"/>
</dbReference>
<gene>
    <name evidence="8" type="ORF">MW290_13700</name>
</gene>
<dbReference type="PROSITE" id="PS00109">
    <property type="entry name" value="PROTEIN_KINASE_TYR"/>
    <property type="match status" value="1"/>
</dbReference>